<dbReference type="EMBL" id="WIUZ02000003">
    <property type="protein sequence ID" value="KAF9789471.1"/>
    <property type="molecule type" value="Genomic_DNA"/>
</dbReference>
<gene>
    <name evidence="2" type="ORF">BJ322DRAFT_537059</name>
</gene>
<evidence type="ECO:0000313" key="3">
    <source>
        <dbReference type="Proteomes" id="UP000736335"/>
    </source>
</evidence>
<evidence type="ECO:0000313" key="2">
    <source>
        <dbReference type="EMBL" id="KAF9789471.1"/>
    </source>
</evidence>
<reference evidence="2" key="2">
    <citation type="submission" date="2020-11" db="EMBL/GenBank/DDBJ databases">
        <authorList>
            <consortium name="DOE Joint Genome Institute"/>
            <person name="Kuo A."/>
            <person name="Miyauchi S."/>
            <person name="Kiss E."/>
            <person name="Drula E."/>
            <person name="Kohler A."/>
            <person name="Sanchez-Garcia M."/>
            <person name="Andreopoulos B."/>
            <person name="Barry K.W."/>
            <person name="Bonito G."/>
            <person name="Buee M."/>
            <person name="Carver A."/>
            <person name="Chen C."/>
            <person name="Cichocki N."/>
            <person name="Clum A."/>
            <person name="Culley D."/>
            <person name="Crous P.W."/>
            <person name="Fauchery L."/>
            <person name="Girlanda M."/>
            <person name="Hayes R."/>
            <person name="Keri Z."/>
            <person name="Labutti K."/>
            <person name="Lipzen A."/>
            <person name="Lombard V."/>
            <person name="Magnuson J."/>
            <person name="Maillard F."/>
            <person name="Morin E."/>
            <person name="Murat C."/>
            <person name="Nolan M."/>
            <person name="Ohm R."/>
            <person name="Pangilinan J."/>
            <person name="Pereira M."/>
            <person name="Perotto S."/>
            <person name="Peter M."/>
            <person name="Riley R."/>
            <person name="Sitrit Y."/>
            <person name="Stielow B."/>
            <person name="Szollosi G."/>
            <person name="Zifcakova L."/>
            <person name="Stursova M."/>
            <person name="Spatafora J.W."/>
            <person name="Tedersoo L."/>
            <person name="Vaario L.-M."/>
            <person name="Yamada A."/>
            <person name="Yan M."/>
            <person name="Wang P."/>
            <person name="Xu J."/>
            <person name="Bruns T."/>
            <person name="Baldrian P."/>
            <person name="Vilgalys R."/>
            <person name="Henrissat B."/>
            <person name="Grigoriev I.V."/>
            <person name="Hibbett D."/>
            <person name="Nagy L.G."/>
            <person name="Martin F.M."/>
        </authorList>
    </citation>
    <scope>NUCLEOTIDE SEQUENCE</scope>
    <source>
        <strain evidence="2">UH-Tt-Lm1</strain>
    </source>
</reference>
<dbReference type="AlphaFoldDB" id="A0A9P6HLG3"/>
<evidence type="ECO:0000256" key="1">
    <source>
        <dbReference type="SAM" id="MobiDB-lite"/>
    </source>
</evidence>
<feature type="region of interest" description="Disordered" evidence="1">
    <location>
        <begin position="84"/>
        <end position="154"/>
    </location>
</feature>
<proteinExistence type="predicted"/>
<comment type="caution">
    <text evidence="2">The sequence shown here is derived from an EMBL/GenBank/DDBJ whole genome shotgun (WGS) entry which is preliminary data.</text>
</comment>
<name>A0A9P6HLG3_9AGAM</name>
<accession>A0A9P6HLG3</accession>
<protein>
    <submittedName>
        <fullName evidence="2">Uncharacterized protein</fullName>
    </submittedName>
</protein>
<feature type="compositionally biased region" description="Basic and acidic residues" evidence="1">
    <location>
        <begin position="116"/>
        <end position="126"/>
    </location>
</feature>
<sequence length="308" mass="34775">MHFSGTHQAYSDPTAGELKQDAPQLFPKTNDRPGIHDGEEQWYLGPDIEKFRDCFGHTQGILMCSHRVDEVRCADGSPLHTAGVERSQRVAPVPAELPPAEINKAGAQTPGRRKREVAQDHGEGEPKRRRAQNKPQSLQNEKHIPADPSARLPTHPDLRAVQQNMYRCESAQRWKPLPPIDFIVQGCEGINLVDAMNMNFSHLDDRDDPMFADKETGNTVSLRIDFVGHQRESNKARPVRSIPTKNHKKTRDCITRQKLGHDVAKLIGKHLEKSTFGITFEQMYLVKLHNVSSGSWQPELWYKASTSS</sequence>
<feature type="compositionally biased region" description="Low complexity" evidence="1">
    <location>
        <begin position="90"/>
        <end position="101"/>
    </location>
</feature>
<keyword evidence="3" id="KW-1185">Reference proteome</keyword>
<dbReference type="OrthoDB" id="2799313at2759"/>
<dbReference type="Proteomes" id="UP000736335">
    <property type="component" value="Unassembled WGS sequence"/>
</dbReference>
<reference evidence="2" key="1">
    <citation type="journal article" date="2020" name="Nat. Commun.">
        <title>Large-scale genome sequencing of mycorrhizal fungi provides insights into the early evolution of symbiotic traits.</title>
        <authorList>
            <person name="Miyauchi S."/>
            <person name="Kiss E."/>
            <person name="Kuo A."/>
            <person name="Drula E."/>
            <person name="Kohler A."/>
            <person name="Sanchez-Garcia M."/>
            <person name="Morin E."/>
            <person name="Andreopoulos B."/>
            <person name="Barry K.W."/>
            <person name="Bonito G."/>
            <person name="Buee M."/>
            <person name="Carver A."/>
            <person name="Chen C."/>
            <person name="Cichocki N."/>
            <person name="Clum A."/>
            <person name="Culley D."/>
            <person name="Crous P.W."/>
            <person name="Fauchery L."/>
            <person name="Girlanda M."/>
            <person name="Hayes R.D."/>
            <person name="Keri Z."/>
            <person name="LaButti K."/>
            <person name="Lipzen A."/>
            <person name="Lombard V."/>
            <person name="Magnuson J."/>
            <person name="Maillard F."/>
            <person name="Murat C."/>
            <person name="Nolan M."/>
            <person name="Ohm R.A."/>
            <person name="Pangilinan J."/>
            <person name="Pereira M.F."/>
            <person name="Perotto S."/>
            <person name="Peter M."/>
            <person name="Pfister S."/>
            <person name="Riley R."/>
            <person name="Sitrit Y."/>
            <person name="Stielow J.B."/>
            <person name="Szollosi G."/>
            <person name="Zifcakova L."/>
            <person name="Stursova M."/>
            <person name="Spatafora J.W."/>
            <person name="Tedersoo L."/>
            <person name="Vaario L.M."/>
            <person name="Yamada A."/>
            <person name="Yan M."/>
            <person name="Wang P."/>
            <person name="Xu J."/>
            <person name="Bruns T."/>
            <person name="Baldrian P."/>
            <person name="Vilgalys R."/>
            <person name="Dunand C."/>
            <person name="Henrissat B."/>
            <person name="Grigoriev I.V."/>
            <person name="Hibbett D."/>
            <person name="Nagy L.G."/>
            <person name="Martin F.M."/>
        </authorList>
    </citation>
    <scope>NUCLEOTIDE SEQUENCE</scope>
    <source>
        <strain evidence="2">UH-Tt-Lm1</strain>
    </source>
</reference>
<organism evidence="2 3">
    <name type="scientific">Thelephora terrestris</name>
    <dbReference type="NCBI Taxonomy" id="56493"/>
    <lineage>
        <taxon>Eukaryota</taxon>
        <taxon>Fungi</taxon>
        <taxon>Dikarya</taxon>
        <taxon>Basidiomycota</taxon>
        <taxon>Agaricomycotina</taxon>
        <taxon>Agaricomycetes</taxon>
        <taxon>Thelephorales</taxon>
        <taxon>Thelephoraceae</taxon>
        <taxon>Thelephora</taxon>
    </lineage>
</organism>